<proteinExistence type="predicted"/>
<name>A0A4C1ZNH8_EUMVA</name>
<comment type="caution">
    <text evidence="2">The sequence shown here is derived from an EMBL/GenBank/DDBJ whole genome shotgun (WGS) entry which is preliminary data.</text>
</comment>
<protein>
    <submittedName>
        <fullName evidence="2">Uncharacterized protein</fullName>
    </submittedName>
</protein>
<reference evidence="2 3" key="1">
    <citation type="journal article" date="2019" name="Commun. Biol.">
        <title>The bagworm genome reveals a unique fibroin gene that provides high tensile strength.</title>
        <authorList>
            <person name="Kono N."/>
            <person name="Nakamura H."/>
            <person name="Ohtoshi R."/>
            <person name="Tomita M."/>
            <person name="Numata K."/>
            <person name="Arakawa K."/>
        </authorList>
    </citation>
    <scope>NUCLEOTIDE SEQUENCE [LARGE SCALE GENOMIC DNA]</scope>
</reference>
<gene>
    <name evidence="2" type="ORF">EVAR_102895_1</name>
</gene>
<dbReference type="EMBL" id="BGZK01001964">
    <property type="protein sequence ID" value="GBP88882.1"/>
    <property type="molecule type" value="Genomic_DNA"/>
</dbReference>
<keyword evidence="3" id="KW-1185">Reference proteome</keyword>
<evidence type="ECO:0000256" key="1">
    <source>
        <dbReference type="SAM" id="MobiDB-lite"/>
    </source>
</evidence>
<accession>A0A4C1ZNH8</accession>
<feature type="region of interest" description="Disordered" evidence="1">
    <location>
        <begin position="79"/>
        <end position="105"/>
    </location>
</feature>
<dbReference type="Proteomes" id="UP000299102">
    <property type="component" value="Unassembled WGS sequence"/>
</dbReference>
<evidence type="ECO:0000313" key="3">
    <source>
        <dbReference type="Proteomes" id="UP000299102"/>
    </source>
</evidence>
<dbReference type="AlphaFoldDB" id="A0A4C1ZNH8"/>
<evidence type="ECO:0000313" key="2">
    <source>
        <dbReference type="EMBL" id="GBP88882.1"/>
    </source>
</evidence>
<sequence length="105" mass="10859">MSSPDVRLQLTALLPGYVQIVSLIGSGIGIKSNIDNGTRIGIENGNGAEIKNGTGDGNESCGGIKTKSVTEIGIESETELRSPSVGMEDEGVQKSVLAERQAKSV</sequence>
<organism evidence="2 3">
    <name type="scientific">Eumeta variegata</name>
    <name type="common">Bagworm moth</name>
    <name type="synonym">Eumeta japonica</name>
    <dbReference type="NCBI Taxonomy" id="151549"/>
    <lineage>
        <taxon>Eukaryota</taxon>
        <taxon>Metazoa</taxon>
        <taxon>Ecdysozoa</taxon>
        <taxon>Arthropoda</taxon>
        <taxon>Hexapoda</taxon>
        <taxon>Insecta</taxon>
        <taxon>Pterygota</taxon>
        <taxon>Neoptera</taxon>
        <taxon>Endopterygota</taxon>
        <taxon>Lepidoptera</taxon>
        <taxon>Glossata</taxon>
        <taxon>Ditrysia</taxon>
        <taxon>Tineoidea</taxon>
        <taxon>Psychidae</taxon>
        <taxon>Oiketicinae</taxon>
        <taxon>Eumeta</taxon>
    </lineage>
</organism>